<evidence type="ECO:0000313" key="6">
    <source>
        <dbReference type="EMBL" id="HEB13937.1"/>
    </source>
</evidence>
<evidence type="ECO:0000256" key="3">
    <source>
        <dbReference type="ARBA" id="ARBA00023274"/>
    </source>
</evidence>
<dbReference type="SUPFAM" id="SSF110324">
    <property type="entry name" value="Ribosomal L27 protein-like"/>
    <property type="match status" value="1"/>
</dbReference>
<keyword evidence="3" id="KW-0687">Ribonucleoprotein</keyword>
<dbReference type="InterPro" id="IPR001684">
    <property type="entry name" value="Ribosomal_bL27"/>
</dbReference>
<name>A0A7C1SNJ1_UNCKA</name>
<dbReference type="Pfam" id="PF01016">
    <property type="entry name" value="Ribosomal_L27"/>
    <property type="match status" value="1"/>
</dbReference>
<dbReference type="AlphaFoldDB" id="A0A7C1SNJ1"/>
<accession>A0A7C1SNJ1</accession>
<protein>
    <recommendedName>
        <fullName evidence="4">Large ribosomal subunit protein bL27</fullName>
    </recommendedName>
    <alternativeName>
        <fullName evidence="5">50S ribosomal protein L27</fullName>
    </alternativeName>
</protein>
<comment type="similarity">
    <text evidence="1">Belongs to the bacterial ribosomal protein bL27 family.</text>
</comment>
<evidence type="ECO:0000256" key="4">
    <source>
        <dbReference type="ARBA" id="ARBA00035175"/>
    </source>
</evidence>
<reference evidence="6" key="1">
    <citation type="journal article" date="2020" name="mSystems">
        <title>Genome- and Community-Level Interaction Insights into Carbon Utilization and Element Cycling Functions of Hydrothermarchaeota in Hydrothermal Sediment.</title>
        <authorList>
            <person name="Zhou Z."/>
            <person name="Liu Y."/>
            <person name="Xu W."/>
            <person name="Pan J."/>
            <person name="Luo Z.H."/>
            <person name="Li M."/>
        </authorList>
    </citation>
    <scope>NUCLEOTIDE SEQUENCE [LARGE SCALE GENOMIC DNA]</scope>
    <source>
        <strain evidence="6">HyVt-365</strain>
    </source>
</reference>
<gene>
    <name evidence="6" type="ORF">ENI09_00795</name>
</gene>
<dbReference type="EMBL" id="DRHH01000033">
    <property type="protein sequence ID" value="HEB13937.1"/>
    <property type="molecule type" value="Genomic_DNA"/>
</dbReference>
<evidence type="ECO:0000256" key="2">
    <source>
        <dbReference type="ARBA" id="ARBA00022980"/>
    </source>
</evidence>
<evidence type="ECO:0000256" key="1">
    <source>
        <dbReference type="ARBA" id="ARBA00010797"/>
    </source>
</evidence>
<comment type="caution">
    <text evidence="6">The sequence shown here is derived from an EMBL/GenBank/DDBJ whole genome shotgun (WGS) entry which is preliminary data.</text>
</comment>
<dbReference type="GO" id="GO:0003735">
    <property type="term" value="F:structural constituent of ribosome"/>
    <property type="evidence" value="ECO:0007669"/>
    <property type="project" value="InterPro"/>
</dbReference>
<proteinExistence type="inferred from homology"/>
<keyword evidence="2 6" id="KW-0689">Ribosomal protein</keyword>
<dbReference type="PANTHER" id="PTHR15893:SF0">
    <property type="entry name" value="LARGE RIBOSOMAL SUBUNIT PROTEIN BL27M"/>
    <property type="match status" value="1"/>
</dbReference>
<sequence>MAHKKAGGAKARQATRVAGKRLGLKVGSGQEVPSGAIIVRQRGMTFAPGEGVGMGRDFTLFALKQGKVSFSDRRGKKVVSVS</sequence>
<dbReference type="InterPro" id="IPR018261">
    <property type="entry name" value="Ribosomal_bL27_CS"/>
</dbReference>
<evidence type="ECO:0000256" key="5">
    <source>
        <dbReference type="ARBA" id="ARBA00035477"/>
    </source>
</evidence>
<dbReference type="PROSITE" id="PS00831">
    <property type="entry name" value="RIBOSOMAL_L27"/>
    <property type="match status" value="1"/>
</dbReference>
<dbReference type="GO" id="GO:0022625">
    <property type="term" value="C:cytosolic large ribosomal subunit"/>
    <property type="evidence" value="ECO:0007669"/>
    <property type="project" value="TreeGrafter"/>
</dbReference>
<dbReference type="Proteomes" id="UP000885744">
    <property type="component" value="Unassembled WGS sequence"/>
</dbReference>
<dbReference type="PRINTS" id="PR00063">
    <property type="entry name" value="RIBOSOMALL27"/>
</dbReference>
<organism evidence="6">
    <name type="scientific">candidate division WWE3 bacterium</name>
    <dbReference type="NCBI Taxonomy" id="2053526"/>
    <lineage>
        <taxon>Bacteria</taxon>
        <taxon>Katanobacteria</taxon>
    </lineage>
</organism>
<dbReference type="Gene3D" id="2.40.50.100">
    <property type="match status" value="1"/>
</dbReference>
<dbReference type="PANTHER" id="PTHR15893">
    <property type="entry name" value="RIBOSOMAL PROTEIN L27"/>
    <property type="match status" value="1"/>
</dbReference>
<dbReference type="GO" id="GO:0006412">
    <property type="term" value="P:translation"/>
    <property type="evidence" value="ECO:0007669"/>
    <property type="project" value="InterPro"/>
</dbReference>